<comment type="function">
    <text evidence="14">Hydrolyzes specifically phosphatidic acid (PA) to produce 2-acyl lysophosphatidic acid (LPA; a potent bioactive lipid mediator) and fatty acid. Does not hydrolyze other phospholipids, like phosphatidylserine (PS), phosphatidylcholine (PC) and phosphatidylethanolamine (PE) or triacylglycerol (TG).</text>
</comment>
<evidence type="ECO:0000256" key="14">
    <source>
        <dbReference type="ARBA" id="ARBA00049600"/>
    </source>
</evidence>
<dbReference type="Pfam" id="PF00151">
    <property type="entry name" value="Lipase"/>
    <property type="match status" value="1"/>
</dbReference>
<protein>
    <recommendedName>
        <fullName evidence="18">Lipase domain-containing protein</fullName>
    </recommendedName>
</protein>
<dbReference type="GO" id="GO:0005886">
    <property type="term" value="C:plasma membrane"/>
    <property type="evidence" value="ECO:0007669"/>
    <property type="project" value="UniProtKB-SubCell"/>
</dbReference>
<evidence type="ECO:0000256" key="10">
    <source>
        <dbReference type="ARBA" id="ARBA00023136"/>
    </source>
</evidence>
<feature type="binding site" evidence="16">
    <location>
        <position position="274"/>
    </location>
    <ligand>
        <name>Ca(2+)</name>
        <dbReference type="ChEBI" id="CHEBI:29108"/>
    </ligand>
</feature>
<keyword evidence="11" id="KW-1015">Disulfide bond</keyword>
<evidence type="ECO:0000256" key="17">
    <source>
        <dbReference type="RuleBase" id="RU004262"/>
    </source>
</evidence>
<evidence type="ECO:0000313" key="19">
    <source>
        <dbReference type="EMBL" id="OCT93917.1"/>
    </source>
</evidence>
<dbReference type="OMA" id="DALHTDM"/>
<comment type="catalytic activity">
    <reaction evidence="13">
        <text>1-hexadecanoyl-2-(9Z-octadecenoyl)-sn-glycero-3-phosphate + H2O = 2-(9Z-octadecenoyl)-sn-glycero-3-phosphate + hexadecanoate + H(+)</text>
        <dbReference type="Rhea" id="RHEA:40943"/>
        <dbReference type="ChEBI" id="CHEBI:7896"/>
        <dbReference type="ChEBI" id="CHEBI:15377"/>
        <dbReference type="ChEBI" id="CHEBI:15378"/>
        <dbReference type="ChEBI" id="CHEBI:64839"/>
        <dbReference type="ChEBI" id="CHEBI:77593"/>
    </reaction>
    <physiologicalReaction direction="left-to-right" evidence="13">
        <dbReference type="Rhea" id="RHEA:40944"/>
    </physiologicalReaction>
</comment>
<evidence type="ECO:0000259" key="18">
    <source>
        <dbReference type="Pfam" id="PF00151"/>
    </source>
</evidence>
<dbReference type="GO" id="GO:0016042">
    <property type="term" value="P:lipid catabolic process"/>
    <property type="evidence" value="ECO:0007669"/>
    <property type="project" value="UniProtKB-KW"/>
</dbReference>
<dbReference type="InterPro" id="IPR029058">
    <property type="entry name" value="AB_hydrolase_fold"/>
</dbReference>
<dbReference type="InterPro" id="IPR013818">
    <property type="entry name" value="Lipase"/>
</dbReference>
<keyword evidence="9" id="KW-0443">Lipid metabolism</keyword>
<evidence type="ECO:0000256" key="6">
    <source>
        <dbReference type="ARBA" id="ARBA00022729"/>
    </source>
</evidence>
<reference evidence="20" key="1">
    <citation type="journal article" date="2016" name="Nature">
        <title>Genome evolution in the allotetraploid frog Xenopus laevis.</title>
        <authorList>
            <person name="Session A.M."/>
            <person name="Uno Y."/>
            <person name="Kwon T."/>
            <person name="Chapman J.A."/>
            <person name="Toyoda A."/>
            <person name="Takahashi S."/>
            <person name="Fukui A."/>
            <person name="Hikosaka A."/>
            <person name="Suzuki A."/>
            <person name="Kondo M."/>
            <person name="van Heeringen S.J."/>
            <person name="Quigley I."/>
            <person name="Heinz S."/>
            <person name="Ogino H."/>
            <person name="Ochi H."/>
            <person name="Hellsten U."/>
            <person name="Lyons J.B."/>
            <person name="Simakov O."/>
            <person name="Putnam N."/>
            <person name="Stites J."/>
            <person name="Kuroki Y."/>
            <person name="Tanaka T."/>
            <person name="Michiue T."/>
            <person name="Watanabe M."/>
            <person name="Bogdanovic O."/>
            <person name="Lister R."/>
            <person name="Georgiou G."/>
            <person name="Paranjpe S.S."/>
            <person name="van Kruijsbergen I."/>
            <person name="Shu S."/>
            <person name="Carlson J."/>
            <person name="Kinoshita T."/>
            <person name="Ohta Y."/>
            <person name="Mawaribuchi S."/>
            <person name="Jenkins J."/>
            <person name="Grimwood J."/>
            <person name="Schmutz J."/>
            <person name="Mitros T."/>
            <person name="Mozaffari S.V."/>
            <person name="Suzuki Y."/>
            <person name="Haramoto Y."/>
            <person name="Yamamoto T.S."/>
            <person name="Takagi C."/>
            <person name="Heald R."/>
            <person name="Miller K."/>
            <person name="Haudenschild C."/>
            <person name="Kitzman J."/>
            <person name="Nakayama T."/>
            <person name="Izutsu Y."/>
            <person name="Robert J."/>
            <person name="Fortriede J."/>
            <person name="Burns K."/>
            <person name="Lotay V."/>
            <person name="Karimi K."/>
            <person name="Yasuoka Y."/>
            <person name="Dichmann D.S."/>
            <person name="Flajnik M.F."/>
            <person name="Houston D.W."/>
            <person name="Shendure J."/>
            <person name="DuPasquier L."/>
            <person name="Vize P.D."/>
            <person name="Zorn A.M."/>
            <person name="Ito M."/>
            <person name="Marcotte E.M."/>
            <person name="Wallingford J.B."/>
            <person name="Ito Y."/>
            <person name="Asashima M."/>
            <person name="Ueno N."/>
            <person name="Matsuda Y."/>
            <person name="Veenstra G.J."/>
            <person name="Fujiyama A."/>
            <person name="Harland R.M."/>
            <person name="Taira M."/>
            <person name="Rokhsar D.S."/>
        </authorList>
    </citation>
    <scope>NUCLEOTIDE SEQUENCE [LARGE SCALE GENOMIC DNA]</scope>
    <source>
        <strain evidence="20">J</strain>
    </source>
</reference>
<dbReference type="PANTHER" id="PTHR11610">
    <property type="entry name" value="LIPASE"/>
    <property type="match status" value="1"/>
</dbReference>
<accession>A0A974HXB7</accession>
<dbReference type="GO" id="GO:0008201">
    <property type="term" value="F:heparin binding"/>
    <property type="evidence" value="ECO:0007669"/>
    <property type="project" value="UniProtKB-ARBA"/>
</dbReference>
<dbReference type="SUPFAM" id="SSF53474">
    <property type="entry name" value="alpha/beta-Hydrolases"/>
    <property type="match status" value="1"/>
</dbReference>
<evidence type="ECO:0000256" key="12">
    <source>
        <dbReference type="ARBA" id="ARBA00023180"/>
    </source>
</evidence>
<proteinExistence type="inferred from homology"/>
<evidence type="ECO:0000256" key="3">
    <source>
        <dbReference type="ARBA" id="ARBA00010701"/>
    </source>
</evidence>
<keyword evidence="4" id="KW-1003">Cell membrane</keyword>
<evidence type="ECO:0000256" key="11">
    <source>
        <dbReference type="ARBA" id="ARBA00023157"/>
    </source>
</evidence>
<keyword evidence="6" id="KW-0732">Signal</keyword>
<evidence type="ECO:0000256" key="13">
    <source>
        <dbReference type="ARBA" id="ARBA00048637"/>
    </source>
</evidence>
<feature type="domain" description="Lipase" evidence="18">
    <location>
        <begin position="111"/>
        <end position="403"/>
    </location>
</feature>
<evidence type="ECO:0000256" key="8">
    <source>
        <dbReference type="ARBA" id="ARBA00022963"/>
    </source>
</evidence>
<dbReference type="GO" id="GO:0005615">
    <property type="term" value="C:extracellular space"/>
    <property type="evidence" value="ECO:0007669"/>
    <property type="project" value="UniProtKB-ARBA"/>
</dbReference>
<comment type="subcellular location">
    <subcellularLocation>
        <location evidence="1">Cell membrane</location>
        <topology evidence="1">Peripheral membrane protein</topology>
    </subcellularLocation>
    <subcellularLocation>
        <location evidence="2">Secreted</location>
    </subcellularLocation>
</comment>
<dbReference type="GO" id="GO:0006654">
    <property type="term" value="P:phosphatidic acid biosynthetic process"/>
    <property type="evidence" value="ECO:0007669"/>
    <property type="project" value="UniProtKB-ARBA"/>
</dbReference>
<keyword evidence="16" id="KW-0479">Metal-binding</keyword>
<feature type="active site" description="Nucleophile" evidence="15">
    <location>
        <position position="231"/>
    </location>
</feature>
<feature type="binding site" evidence="16">
    <location>
        <position position="269"/>
    </location>
    <ligand>
        <name>Ca(2+)</name>
        <dbReference type="ChEBI" id="CHEBI:29108"/>
    </ligand>
</feature>
<evidence type="ECO:0000256" key="5">
    <source>
        <dbReference type="ARBA" id="ARBA00022525"/>
    </source>
</evidence>
<dbReference type="EMBL" id="CM004468">
    <property type="protein sequence ID" value="OCT93917.1"/>
    <property type="molecule type" value="Genomic_DNA"/>
</dbReference>
<keyword evidence="16" id="KW-0106">Calcium</keyword>
<dbReference type="InterPro" id="IPR000734">
    <property type="entry name" value="TAG_lipase"/>
</dbReference>
<dbReference type="PRINTS" id="PR00821">
    <property type="entry name" value="TAGLIPASE"/>
</dbReference>
<evidence type="ECO:0000313" key="20">
    <source>
        <dbReference type="Proteomes" id="UP000694892"/>
    </source>
</evidence>
<keyword evidence="5" id="KW-0964">Secreted</keyword>
<dbReference type="CDD" id="cd00707">
    <property type="entry name" value="Pancreat_lipase_like"/>
    <property type="match status" value="1"/>
</dbReference>
<dbReference type="PANTHER" id="PTHR11610:SF12">
    <property type="entry name" value="LIPASE MEMBER H"/>
    <property type="match status" value="1"/>
</dbReference>
<dbReference type="AlphaFoldDB" id="A0A974HXB7"/>
<dbReference type="PIRSF" id="PIRSF000865">
    <property type="entry name" value="Lipoprotein_lipase_LIPH"/>
    <property type="match status" value="1"/>
</dbReference>
<dbReference type="InterPro" id="IPR016272">
    <property type="entry name" value="Lipase_LIPH"/>
</dbReference>
<evidence type="ECO:0000256" key="16">
    <source>
        <dbReference type="PIRSR" id="PIRSR000865-2"/>
    </source>
</evidence>
<name>A0A974HXB7_XENLA</name>
<dbReference type="Proteomes" id="UP000694892">
    <property type="component" value="Chromosome 2L"/>
</dbReference>
<comment type="similarity">
    <text evidence="3 17">Belongs to the AB hydrolase superfamily. Lipase family.</text>
</comment>
<dbReference type="GO" id="GO:0004620">
    <property type="term" value="F:phospholipase activity"/>
    <property type="evidence" value="ECO:0007669"/>
    <property type="project" value="UniProtKB-ARBA"/>
</dbReference>
<dbReference type="GO" id="GO:0052689">
    <property type="term" value="F:carboxylic ester hydrolase activity"/>
    <property type="evidence" value="ECO:0007669"/>
    <property type="project" value="InterPro"/>
</dbReference>
<evidence type="ECO:0000256" key="2">
    <source>
        <dbReference type="ARBA" id="ARBA00004613"/>
    </source>
</evidence>
<evidence type="ECO:0000256" key="7">
    <source>
        <dbReference type="ARBA" id="ARBA00022801"/>
    </source>
</evidence>
<keyword evidence="8" id="KW-0442">Lipid degradation</keyword>
<gene>
    <name evidence="19" type="ORF">XELAEV_18011580mg</name>
</gene>
<dbReference type="GO" id="GO:0046872">
    <property type="term" value="F:metal ion binding"/>
    <property type="evidence" value="ECO:0007669"/>
    <property type="project" value="UniProtKB-KW"/>
</dbReference>
<organism evidence="19 20">
    <name type="scientific">Xenopus laevis</name>
    <name type="common">African clawed frog</name>
    <dbReference type="NCBI Taxonomy" id="8355"/>
    <lineage>
        <taxon>Eukaryota</taxon>
        <taxon>Metazoa</taxon>
        <taxon>Chordata</taxon>
        <taxon>Craniata</taxon>
        <taxon>Vertebrata</taxon>
        <taxon>Euteleostomi</taxon>
        <taxon>Amphibia</taxon>
        <taxon>Batrachia</taxon>
        <taxon>Anura</taxon>
        <taxon>Pipoidea</taxon>
        <taxon>Pipidae</taxon>
        <taxon>Xenopodinae</taxon>
        <taxon>Xenopus</taxon>
        <taxon>Xenopus</taxon>
    </lineage>
</organism>
<evidence type="ECO:0000256" key="1">
    <source>
        <dbReference type="ARBA" id="ARBA00004202"/>
    </source>
</evidence>
<keyword evidence="12" id="KW-0325">Glycoprotein</keyword>
<feature type="active site" description="Charge relay system" evidence="15">
    <location>
        <position position="255"/>
    </location>
</feature>
<dbReference type="FunFam" id="3.40.50.1820:FF:000063">
    <property type="entry name" value="Lipase member H"/>
    <property type="match status" value="1"/>
</dbReference>
<keyword evidence="7" id="KW-0378">Hydrolase</keyword>
<sequence>MIKGTTTRTISLCRIRRAAPKAGIKSDAMENKMTPRQVAAVEEVAKQAGLNPICPPNAGICRSFDRTICAKILRLRYLKSKDFNSQSNIDDTEGQCHTFTDLNIHNAIIGTGLKVQLLLYTRENPNCAQDLNEDNSTGFQYLNVTRKTVFIIHGYRPTGSPPVWIDDIVKKFLDIQDFNVIVVDWNRGATTVLYHNAAANTRKVADILKRLIDNMLSQGATLDSVYMVGVSLGAHISGFVGKMYNGSIGRITGLDPAGPLFNGKPPEERLHYTDAQFVDVVHTDIDGLGYKESLGHIDFYPNGGTDQPGCPKTILAGSEYFKCDHQRSVYLYISSLKKNCDLVGFPCKSYRDYRIGNCTDCKEFLPLSCPVLGFYADKWKDHLVEKNPPGTKAFFDTAAKDPFCKFHYYLDFMTWSSQTKRGYITIKLKSLDGNVTESKLDKDHATFQQYKETSLLAKFDQDLDQISKISVTFTTGSIIGPKYKLRVLRMRLRPLTNRDRPILCRYDFVLLENIEMEFIPIPCEDTNL</sequence>
<feature type="active site" description="Charge relay system" evidence="15">
    <location>
        <position position="325"/>
    </location>
</feature>
<evidence type="ECO:0000256" key="9">
    <source>
        <dbReference type="ARBA" id="ARBA00023098"/>
    </source>
</evidence>
<evidence type="ECO:0000256" key="15">
    <source>
        <dbReference type="PIRSR" id="PIRSR000865-1"/>
    </source>
</evidence>
<keyword evidence="10" id="KW-0472">Membrane</keyword>
<dbReference type="InterPro" id="IPR033906">
    <property type="entry name" value="Lipase_N"/>
</dbReference>
<dbReference type="Gene3D" id="3.40.50.1820">
    <property type="entry name" value="alpha/beta hydrolase"/>
    <property type="match status" value="1"/>
</dbReference>
<evidence type="ECO:0000256" key="4">
    <source>
        <dbReference type="ARBA" id="ARBA00022475"/>
    </source>
</evidence>